<dbReference type="Proteomes" id="UP000747542">
    <property type="component" value="Unassembled WGS sequence"/>
</dbReference>
<organism evidence="2 3">
    <name type="scientific">Homarus americanus</name>
    <name type="common">American lobster</name>
    <dbReference type="NCBI Taxonomy" id="6706"/>
    <lineage>
        <taxon>Eukaryota</taxon>
        <taxon>Metazoa</taxon>
        <taxon>Ecdysozoa</taxon>
        <taxon>Arthropoda</taxon>
        <taxon>Crustacea</taxon>
        <taxon>Multicrustacea</taxon>
        <taxon>Malacostraca</taxon>
        <taxon>Eumalacostraca</taxon>
        <taxon>Eucarida</taxon>
        <taxon>Decapoda</taxon>
        <taxon>Pleocyemata</taxon>
        <taxon>Astacidea</taxon>
        <taxon>Nephropoidea</taxon>
        <taxon>Nephropidae</taxon>
        <taxon>Homarus</taxon>
    </lineage>
</organism>
<keyword evidence="1" id="KW-0812">Transmembrane</keyword>
<dbReference type="EMBL" id="JAHLQT010011563">
    <property type="protein sequence ID" value="KAG7172238.1"/>
    <property type="molecule type" value="Genomic_DNA"/>
</dbReference>
<name>A0A8J5N2Y8_HOMAM</name>
<evidence type="ECO:0000313" key="3">
    <source>
        <dbReference type="Proteomes" id="UP000747542"/>
    </source>
</evidence>
<keyword evidence="1" id="KW-0472">Membrane</keyword>
<keyword evidence="1" id="KW-1133">Transmembrane helix</keyword>
<protein>
    <submittedName>
        <fullName evidence="2">Putative Lytic polysaccharide mono-oxygenase, cellulose-degrading-containing protein 1</fullName>
    </submittedName>
</protein>
<evidence type="ECO:0000313" key="2">
    <source>
        <dbReference type="EMBL" id="KAG7172238.1"/>
    </source>
</evidence>
<reference evidence="2" key="1">
    <citation type="journal article" date="2021" name="Sci. Adv.">
        <title>The American lobster genome reveals insights on longevity, neural, and immune adaptations.</title>
        <authorList>
            <person name="Polinski J.M."/>
            <person name="Zimin A.V."/>
            <person name="Clark K.F."/>
            <person name="Kohn A.B."/>
            <person name="Sadowski N."/>
            <person name="Timp W."/>
            <person name="Ptitsyn A."/>
            <person name="Khanna P."/>
            <person name="Romanova D.Y."/>
            <person name="Williams P."/>
            <person name="Greenwood S.J."/>
            <person name="Moroz L.L."/>
            <person name="Walt D.R."/>
            <person name="Bodnar A.G."/>
        </authorList>
    </citation>
    <scope>NUCLEOTIDE SEQUENCE</scope>
    <source>
        <strain evidence="2">GMGI-L3</strain>
    </source>
</reference>
<comment type="caution">
    <text evidence="2">The sequence shown here is derived from an EMBL/GenBank/DDBJ whole genome shotgun (WGS) entry which is preliminary data.</text>
</comment>
<proteinExistence type="predicted"/>
<accession>A0A8J5N2Y8</accession>
<evidence type="ECO:0000256" key="1">
    <source>
        <dbReference type="SAM" id="Phobius"/>
    </source>
</evidence>
<gene>
    <name evidence="2" type="ORF">Hamer_G009588</name>
</gene>
<keyword evidence="3" id="KW-1185">Reference proteome</keyword>
<dbReference type="AlphaFoldDB" id="A0A8J5N2Y8"/>
<feature type="transmembrane region" description="Helical" evidence="1">
    <location>
        <begin position="40"/>
        <end position="63"/>
    </location>
</feature>
<sequence>MTVATDCTGVRVWSPWQDTHSAAATQLNNSLPSLLSSSSSSVSCGILYFMTMIVPLVLALVFVSQATAHLSLQEPPARNVMWRMGYNLPRHDDDDYLICHEQPGKGHCPPCGDSADTPSPHPHEGGGQWATGIISRHYTIGQEVDVHVNVTRSHGGSIVFKLCPHNNANKPVSQRCLDLHPLEVVSRSEQFKPQEIMFRNCADIAIHANAKTNLAGGPPVSFNAHRPHPPPPRFPVQVQHKFFG</sequence>